<dbReference type="EMBL" id="WIXE01024995">
    <property type="protein sequence ID" value="KAK5965101.1"/>
    <property type="molecule type" value="Genomic_DNA"/>
</dbReference>
<evidence type="ECO:0000256" key="5">
    <source>
        <dbReference type="ARBA" id="ARBA00022840"/>
    </source>
</evidence>
<sequence>MKRGKFDEGEATLRLKLTLEEGKVDPVAYRIKYVPHHRTGNQWCIYPTYDYTHCLCDSIENITHSLCTKEFQSRRSSYYALCNMLDIYCPVQWEYGRLNMNYTVVSKRKIKKLIDSGIVKDWDDPRLFTLAALRRRGIPAEAINAFVAKLGLTMTQMVIDPHALDATVRDYLNVHAPRTMVVLEGLRLTIENFDEMNLPSSVTVPDFPSDAQCEKNHQVAFDRVVYIERTDYRQDQAEKGFRRLTKGQPVGLKYIGIVLSITKEVLDSSGNVSELLVRAAPLTQENKPKAFVHWVSQPISAEVRLYERLFKSKNPEDPNEVPNGFLSDVNRDSLTVLHNVLIDRSIANSKLYDRFQFERVGYFCVDSDSVPGKLVFNRTVLLKEDAGKN</sequence>
<feature type="domain" description="tRNA synthetases class I (E and Q) anti-codon binding" evidence="13">
    <location>
        <begin position="291"/>
        <end position="366"/>
    </location>
</feature>
<dbReference type="FunFam" id="2.40.240.10:FF:000008">
    <property type="entry name" value="probable glutamine--tRNA ligase"/>
    <property type="match status" value="1"/>
</dbReference>
<evidence type="ECO:0000256" key="3">
    <source>
        <dbReference type="ARBA" id="ARBA00022598"/>
    </source>
</evidence>
<evidence type="ECO:0000256" key="7">
    <source>
        <dbReference type="ARBA" id="ARBA00023146"/>
    </source>
</evidence>
<evidence type="ECO:0000256" key="8">
    <source>
        <dbReference type="ARBA" id="ARBA00030466"/>
    </source>
</evidence>
<dbReference type="PANTHER" id="PTHR43097:SF4">
    <property type="entry name" value="GLUTAMINE--TRNA LIGASE"/>
    <property type="match status" value="1"/>
</dbReference>
<proteinExistence type="inferred from homology"/>
<evidence type="ECO:0000259" key="13">
    <source>
        <dbReference type="Pfam" id="PF20974"/>
    </source>
</evidence>
<evidence type="ECO:0000259" key="11">
    <source>
        <dbReference type="Pfam" id="PF00749"/>
    </source>
</evidence>
<keyword evidence="6 10" id="KW-0648">Protein biosynthesis</keyword>
<comment type="catalytic activity">
    <reaction evidence="9">
        <text>tRNA(Gln) + L-glutamine + ATP = L-glutaminyl-tRNA(Gln) + AMP + diphosphate</text>
        <dbReference type="Rhea" id="RHEA:20121"/>
        <dbReference type="Rhea" id="RHEA-COMP:9662"/>
        <dbReference type="Rhea" id="RHEA-COMP:9681"/>
        <dbReference type="ChEBI" id="CHEBI:30616"/>
        <dbReference type="ChEBI" id="CHEBI:33019"/>
        <dbReference type="ChEBI" id="CHEBI:58359"/>
        <dbReference type="ChEBI" id="CHEBI:78442"/>
        <dbReference type="ChEBI" id="CHEBI:78521"/>
        <dbReference type="ChEBI" id="CHEBI:456215"/>
        <dbReference type="EC" id="6.1.1.18"/>
    </reaction>
</comment>
<protein>
    <recommendedName>
        <fullName evidence="2">glutamine--tRNA ligase</fullName>
        <ecNumber evidence="2">6.1.1.18</ecNumber>
    </recommendedName>
    <alternativeName>
        <fullName evidence="8">Glutaminyl-tRNA synthetase</fullName>
    </alternativeName>
</protein>
<dbReference type="EC" id="6.1.1.18" evidence="2"/>
<dbReference type="InterPro" id="IPR020056">
    <property type="entry name" value="Rbsml_bL25/Gln-tRNA_synth_N"/>
</dbReference>
<dbReference type="SUPFAM" id="SSF50715">
    <property type="entry name" value="Ribosomal protein L25-like"/>
    <property type="match status" value="1"/>
</dbReference>
<evidence type="ECO:0000259" key="12">
    <source>
        <dbReference type="Pfam" id="PF03950"/>
    </source>
</evidence>
<evidence type="ECO:0000256" key="6">
    <source>
        <dbReference type="ARBA" id="ARBA00022917"/>
    </source>
</evidence>
<gene>
    <name evidence="14" type="ORF">GCK32_003819</name>
</gene>
<dbReference type="AlphaFoldDB" id="A0AAN8IA96"/>
<accession>A0AAN8IA96</accession>
<dbReference type="InterPro" id="IPR020058">
    <property type="entry name" value="Glu/Gln-tRNA-synth_Ib_cat-dom"/>
</dbReference>
<dbReference type="GO" id="GO:0017101">
    <property type="term" value="C:aminoacyl-tRNA synthetase multienzyme complex"/>
    <property type="evidence" value="ECO:0007669"/>
    <property type="project" value="TreeGrafter"/>
</dbReference>
<dbReference type="Gene3D" id="2.40.240.10">
    <property type="entry name" value="Ribosomal Protein L25, Chain P"/>
    <property type="match status" value="2"/>
</dbReference>
<evidence type="ECO:0000256" key="9">
    <source>
        <dbReference type="ARBA" id="ARBA00048270"/>
    </source>
</evidence>
<dbReference type="Gene3D" id="3.40.50.620">
    <property type="entry name" value="HUPs"/>
    <property type="match status" value="1"/>
</dbReference>
<dbReference type="InterPro" id="IPR020059">
    <property type="entry name" value="Glu/Gln-tRNA-synth_Ib_codon-bd"/>
</dbReference>
<keyword evidence="7 10" id="KW-0030">Aminoacyl-tRNA synthetase</keyword>
<evidence type="ECO:0000313" key="15">
    <source>
        <dbReference type="Proteomes" id="UP001331761"/>
    </source>
</evidence>
<reference evidence="14 15" key="1">
    <citation type="submission" date="2019-10" db="EMBL/GenBank/DDBJ databases">
        <title>Assembly and Annotation for the nematode Trichostrongylus colubriformis.</title>
        <authorList>
            <person name="Martin J."/>
        </authorList>
    </citation>
    <scope>NUCLEOTIDE SEQUENCE [LARGE SCALE GENOMIC DNA]</scope>
    <source>
        <strain evidence="14">G859</strain>
        <tissue evidence="14">Whole worm</tissue>
    </source>
</reference>
<comment type="similarity">
    <text evidence="1 10">Belongs to the class-I aminoacyl-tRNA synthetase family.</text>
</comment>
<dbReference type="Pfam" id="PF03950">
    <property type="entry name" value="tRNA-synt_1c_C"/>
    <property type="match status" value="1"/>
</dbReference>
<dbReference type="GO" id="GO:0004819">
    <property type="term" value="F:glutamine-tRNA ligase activity"/>
    <property type="evidence" value="ECO:0007669"/>
    <property type="project" value="UniProtKB-EC"/>
</dbReference>
<keyword evidence="15" id="KW-1185">Reference proteome</keyword>
<keyword evidence="5 10" id="KW-0067">ATP-binding</keyword>
<evidence type="ECO:0000256" key="10">
    <source>
        <dbReference type="RuleBase" id="RU363037"/>
    </source>
</evidence>
<dbReference type="Pfam" id="PF20974">
    <property type="entry name" value="tRNA-synt_1c_C2"/>
    <property type="match status" value="1"/>
</dbReference>
<dbReference type="InterPro" id="IPR049437">
    <property type="entry name" value="tRNA-synt_1c_C2"/>
</dbReference>
<dbReference type="PANTHER" id="PTHR43097">
    <property type="entry name" value="GLUTAMINE-TRNA LIGASE"/>
    <property type="match status" value="1"/>
</dbReference>
<feature type="domain" description="Glutamyl/glutaminyl-tRNA synthetase class Ib anti-codon binding" evidence="12">
    <location>
        <begin position="176"/>
        <end position="277"/>
    </location>
</feature>
<organism evidence="14 15">
    <name type="scientific">Trichostrongylus colubriformis</name>
    <name type="common">Black scour worm</name>
    <dbReference type="NCBI Taxonomy" id="6319"/>
    <lineage>
        <taxon>Eukaryota</taxon>
        <taxon>Metazoa</taxon>
        <taxon>Ecdysozoa</taxon>
        <taxon>Nematoda</taxon>
        <taxon>Chromadorea</taxon>
        <taxon>Rhabditida</taxon>
        <taxon>Rhabditina</taxon>
        <taxon>Rhabditomorpha</taxon>
        <taxon>Strongyloidea</taxon>
        <taxon>Trichostrongylidae</taxon>
        <taxon>Trichostrongylus</taxon>
    </lineage>
</organism>
<dbReference type="Proteomes" id="UP001331761">
    <property type="component" value="Unassembled WGS sequence"/>
</dbReference>
<evidence type="ECO:0000313" key="14">
    <source>
        <dbReference type="EMBL" id="KAK5965101.1"/>
    </source>
</evidence>
<dbReference type="GO" id="GO:0005524">
    <property type="term" value="F:ATP binding"/>
    <property type="evidence" value="ECO:0007669"/>
    <property type="project" value="UniProtKB-KW"/>
</dbReference>
<evidence type="ECO:0000256" key="1">
    <source>
        <dbReference type="ARBA" id="ARBA00005594"/>
    </source>
</evidence>
<keyword evidence="4 10" id="KW-0547">Nucleotide-binding</keyword>
<dbReference type="FunFam" id="2.40.240.10:FF:000007">
    <property type="entry name" value="Glutamine--tRNA ligase"/>
    <property type="match status" value="1"/>
</dbReference>
<feature type="domain" description="Glutamyl/glutaminyl-tRNA synthetase class Ib catalytic" evidence="11">
    <location>
        <begin position="1"/>
        <end position="173"/>
    </location>
</feature>
<evidence type="ECO:0000256" key="4">
    <source>
        <dbReference type="ARBA" id="ARBA00022741"/>
    </source>
</evidence>
<dbReference type="InterPro" id="IPR014729">
    <property type="entry name" value="Rossmann-like_a/b/a_fold"/>
</dbReference>
<name>A0AAN8IA96_TRICO</name>
<dbReference type="InterPro" id="IPR011035">
    <property type="entry name" value="Ribosomal_bL25/Gln-tRNA_synth"/>
</dbReference>
<dbReference type="InterPro" id="IPR050132">
    <property type="entry name" value="Gln/Glu-tRNA_Ligase"/>
</dbReference>
<keyword evidence="3 10" id="KW-0436">Ligase</keyword>
<dbReference type="SUPFAM" id="SSF52374">
    <property type="entry name" value="Nucleotidylyl transferase"/>
    <property type="match status" value="1"/>
</dbReference>
<dbReference type="GO" id="GO:0005829">
    <property type="term" value="C:cytosol"/>
    <property type="evidence" value="ECO:0007669"/>
    <property type="project" value="TreeGrafter"/>
</dbReference>
<dbReference type="Pfam" id="PF00749">
    <property type="entry name" value="tRNA-synt_1c"/>
    <property type="match status" value="1"/>
</dbReference>
<comment type="caution">
    <text evidence="14">The sequence shown here is derived from an EMBL/GenBank/DDBJ whole genome shotgun (WGS) entry which is preliminary data.</text>
</comment>
<dbReference type="GO" id="GO:0006425">
    <property type="term" value="P:glutaminyl-tRNA aminoacylation"/>
    <property type="evidence" value="ECO:0007669"/>
    <property type="project" value="TreeGrafter"/>
</dbReference>
<evidence type="ECO:0000256" key="2">
    <source>
        <dbReference type="ARBA" id="ARBA00012836"/>
    </source>
</evidence>